<accession>K6VKC5</accession>
<proteinExistence type="predicted"/>
<reference evidence="2 3" key="1">
    <citation type="submission" date="2012-08" db="EMBL/GenBank/DDBJ databases">
        <title>Whole genome shotgun sequence of Kineosphaera limosa NBRC 100340.</title>
        <authorList>
            <person name="Yoshida I."/>
            <person name="Isaki S."/>
            <person name="Hosoyama A."/>
            <person name="Tsuchikane K."/>
            <person name="Katsumata H."/>
            <person name="Ando Y."/>
            <person name="Ohji S."/>
            <person name="Hamada M."/>
            <person name="Tamura T."/>
            <person name="Yamazoe A."/>
            <person name="Yamazaki S."/>
            <person name="Fujita N."/>
        </authorList>
    </citation>
    <scope>NUCLEOTIDE SEQUENCE [LARGE SCALE GENOMIC DNA]</scope>
    <source>
        <strain evidence="2 3">NBRC 100340</strain>
    </source>
</reference>
<feature type="region of interest" description="Disordered" evidence="1">
    <location>
        <begin position="1"/>
        <end position="22"/>
    </location>
</feature>
<sequence>MSQTDKAFQAAEDATNQATAAAEETVSRIRDMNERIIEGSRNAGIASLDAYEKALENLVQLQEQTAGASQLDWVNALAQAHAKYVQDVSKAYTDAARDLLNTPLGGAAAPKGGAKKK</sequence>
<comment type="caution">
    <text evidence="2">The sequence shown here is derived from an EMBL/GenBank/DDBJ whole genome shotgun (WGS) entry which is preliminary data.</text>
</comment>
<evidence type="ECO:0000313" key="3">
    <source>
        <dbReference type="Proteomes" id="UP000008366"/>
    </source>
</evidence>
<evidence type="ECO:0000256" key="1">
    <source>
        <dbReference type="SAM" id="MobiDB-lite"/>
    </source>
</evidence>
<dbReference type="OrthoDB" id="4377286at2"/>
<dbReference type="EMBL" id="BAHD01000045">
    <property type="protein sequence ID" value="GAB96678.1"/>
    <property type="molecule type" value="Genomic_DNA"/>
</dbReference>
<protein>
    <recommendedName>
        <fullName evidence="4">Phasin domain-containing protein</fullName>
    </recommendedName>
</protein>
<evidence type="ECO:0008006" key="4">
    <source>
        <dbReference type="Google" id="ProtNLM"/>
    </source>
</evidence>
<dbReference type="eggNOG" id="ENOG503459K">
    <property type="taxonomic scope" value="Bacteria"/>
</dbReference>
<keyword evidence="3" id="KW-1185">Reference proteome</keyword>
<evidence type="ECO:0000313" key="2">
    <source>
        <dbReference type="EMBL" id="GAB96678.1"/>
    </source>
</evidence>
<dbReference type="AlphaFoldDB" id="K6VKC5"/>
<dbReference type="Proteomes" id="UP000008366">
    <property type="component" value="Unassembled WGS sequence"/>
</dbReference>
<name>K6VKC5_9MICO</name>
<dbReference type="RefSeq" id="WP_006593210.1">
    <property type="nucleotide sequence ID" value="NZ_BAHD01000045.1"/>
</dbReference>
<feature type="compositionally biased region" description="Low complexity" evidence="1">
    <location>
        <begin position="10"/>
        <end position="22"/>
    </location>
</feature>
<gene>
    <name evidence="2" type="ORF">KILIM_045_00090</name>
</gene>
<organism evidence="2 3">
    <name type="scientific">Kineosphaera limosa NBRC 100340</name>
    <dbReference type="NCBI Taxonomy" id="1184609"/>
    <lineage>
        <taxon>Bacteria</taxon>
        <taxon>Bacillati</taxon>
        <taxon>Actinomycetota</taxon>
        <taxon>Actinomycetes</taxon>
        <taxon>Micrococcales</taxon>
        <taxon>Dermatophilaceae</taxon>
        <taxon>Kineosphaera</taxon>
    </lineage>
</organism>